<dbReference type="Gene3D" id="3.30.420.10">
    <property type="entry name" value="Ribonuclease H-like superfamily/Ribonuclease H"/>
    <property type="match status" value="1"/>
</dbReference>
<keyword evidence="1" id="KW-1185">Reference proteome</keyword>
<dbReference type="AlphaFoldDB" id="A0A1I7XK18"/>
<name>A0A1I7XK18_HETBA</name>
<evidence type="ECO:0000313" key="1">
    <source>
        <dbReference type="Proteomes" id="UP000095283"/>
    </source>
</evidence>
<reference evidence="2" key="1">
    <citation type="submission" date="2016-11" db="UniProtKB">
        <authorList>
            <consortium name="WormBaseParasite"/>
        </authorList>
    </citation>
    <scope>IDENTIFICATION</scope>
</reference>
<organism evidence="1 2">
    <name type="scientific">Heterorhabditis bacteriophora</name>
    <name type="common">Entomopathogenic nematode worm</name>
    <dbReference type="NCBI Taxonomy" id="37862"/>
    <lineage>
        <taxon>Eukaryota</taxon>
        <taxon>Metazoa</taxon>
        <taxon>Ecdysozoa</taxon>
        <taxon>Nematoda</taxon>
        <taxon>Chromadorea</taxon>
        <taxon>Rhabditida</taxon>
        <taxon>Rhabditina</taxon>
        <taxon>Rhabditomorpha</taxon>
        <taxon>Strongyloidea</taxon>
        <taxon>Heterorhabditidae</taxon>
        <taxon>Heterorhabditis</taxon>
    </lineage>
</organism>
<dbReference type="GO" id="GO:0003676">
    <property type="term" value="F:nucleic acid binding"/>
    <property type="evidence" value="ECO:0007669"/>
    <property type="project" value="InterPro"/>
</dbReference>
<dbReference type="WBParaSite" id="Hba_17868">
    <property type="protein sequence ID" value="Hba_17868"/>
    <property type="gene ID" value="Hba_17868"/>
</dbReference>
<dbReference type="Proteomes" id="UP000095283">
    <property type="component" value="Unplaced"/>
</dbReference>
<protein>
    <submittedName>
        <fullName evidence="2">DDE_3 domain-containing protein</fullName>
    </submittedName>
</protein>
<proteinExistence type="predicted"/>
<evidence type="ECO:0000313" key="2">
    <source>
        <dbReference type="WBParaSite" id="Hba_17868"/>
    </source>
</evidence>
<sequence length="75" mass="8676">MEWPSQSPNLNSIEHRWNDVEKEVQRPKPSNIKALEAVIKKAWAQISVQRCAKLVDSMPRRCAAVIRNLGYPTKY</sequence>
<accession>A0A1I7XK18</accession>
<dbReference type="InterPro" id="IPR036397">
    <property type="entry name" value="RNaseH_sf"/>
</dbReference>